<organism evidence="3">
    <name type="scientific">Singulisphaera sp. Ch08</name>
    <dbReference type="NCBI Taxonomy" id="3120278"/>
    <lineage>
        <taxon>Bacteria</taxon>
        <taxon>Pseudomonadati</taxon>
        <taxon>Planctomycetota</taxon>
        <taxon>Planctomycetia</taxon>
        <taxon>Isosphaerales</taxon>
        <taxon>Isosphaeraceae</taxon>
        <taxon>Singulisphaera</taxon>
    </lineage>
</organism>
<feature type="transmembrane region" description="Helical" evidence="2">
    <location>
        <begin position="174"/>
        <end position="194"/>
    </location>
</feature>
<feature type="transmembrane region" description="Helical" evidence="2">
    <location>
        <begin position="118"/>
        <end position="135"/>
    </location>
</feature>
<proteinExistence type="predicted"/>
<dbReference type="RefSeq" id="WP_406700077.1">
    <property type="nucleotide sequence ID" value="NZ_CP155447.1"/>
</dbReference>
<evidence type="ECO:0000256" key="2">
    <source>
        <dbReference type="SAM" id="Phobius"/>
    </source>
</evidence>
<reference evidence="3" key="1">
    <citation type="submission" date="2024-05" db="EMBL/GenBank/DDBJ databases">
        <title>Planctomycetes of the genus Singulisphaera possess chitinolytic capabilities.</title>
        <authorList>
            <person name="Ivanova A."/>
        </authorList>
    </citation>
    <scope>NUCLEOTIDE SEQUENCE</scope>
    <source>
        <strain evidence="3">Ch08T</strain>
    </source>
</reference>
<sequence length="639" mass="69381">MNPILERELILQTRRETVFIDRFVAIAFAFSVILCAGWIWDLKGWDRHSLAGVSGFAYTLFVLTIAVLWYVIIGLVTCPISRAIARERDRKTLDAILTTRLSAAEIVLGTLAAGLVRWANGTATLVPVAVLLILYGGVDPRLIMLAGAGLASTAFAMAAMAVVASIVARTSRGAIALAFSMFCLWIILPVFVLIVKPRLWPSGPAWIVQFARGMLSSSPFGILANLSGMVRLGSPIEAIWRMIGLELIGGLLLITWAIWQLRPRSRAHYDDETRIAGLRILRATKWRLPRPPCGDDPVLWNAIYSNRTASRFARFVGHVINIGWIGSFVVVMAWFAVPAFKELAERGYGVAREAFTMPEINPFARVLVEILSGLTAGPMPGQARLEFNLALRCCTACFSAFYGCAMFAGVLESMWEERERDTWSGLIATPLSGWEIVRAKMLGSFVKSRAALGLMVALWVVGTIAGSIHPLGFVAAMVGIMVTGSFSAATGVYACLMTRGGREKMNLRAVLPYLLYLCVVAIVLPGRWSVFVAAVSPPFLAFSSLFTYEDIHAIVSGSVSPSYASPTSYQPGLEARLLLALWLISTLVQATGALVLMRAMSRGFDEAVGRPTRPRLMASTPSSLDVEGPSAAIRAGRDG</sequence>
<feature type="transmembrane region" description="Helical" evidence="2">
    <location>
        <begin position="474"/>
        <end position="498"/>
    </location>
</feature>
<feature type="transmembrane region" description="Helical" evidence="2">
    <location>
        <begin position="577"/>
        <end position="597"/>
    </location>
</feature>
<dbReference type="GO" id="GO:0005886">
    <property type="term" value="C:plasma membrane"/>
    <property type="evidence" value="ECO:0007669"/>
    <property type="project" value="UniProtKB-SubCell"/>
</dbReference>
<dbReference type="GO" id="GO:0140359">
    <property type="term" value="F:ABC-type transporter activity"/>
    <property type="evidence" value="ECO:0007669"/>
    <property type="project" value="InterPro"/>
</dbReference>
<feature type="transmembrane region" description="Helical" evidence="2">
    <location>
        <begin position="142"/>
        <end position="168"/>
    </location>
</feature>
<feature type="transmembrane region" description="Helical" evidence="2">
    <location>
        <begin position="20"/>
        <end position="40"/>
    </location>
</feature>
<feature type="transmembrane region" description="Helical" evidence="2">
    <location>
        <begin position="238"/>
        <end position="259"/>
    </location>
</feature>
<keyword evidence="2" id="KW-0472">Membrane</keyword>
<evidence type="ECO:0000313" key="3">
    <source>
        <dbReference type="EMBL" id="XBH07234.1"/>
    </source>
</evidence>
<feature type="transmembrane region" description="Helical" evidence="2">
    <location>
        <begin position="510"/>
        <end position="535"/>
    </location>
</feature>
<feature type="transmembrane region" description="Helical" evidence="2">
    <location>
        <begin position="315"/>
        <end position="337"/>
    </location>
</feature>
<keyword evidence="2" id="KW-0812">Transmembrane</keyword>
<dbReference type="Pfam" id="PF12679">
    <property type="entry name" value="ABC2_membrane_2"/>
    <property type="match status" value="1"/>
</dbReference>
<feature type="transmembrane region" description="Helical" evidence="2">
    <location>
        <begin position="450"/>
        <end position="468"/>
    </location>
</feature>
<feature type="transmembrane region" description="Helical" evidence="2">
    <location>
        <begin position="60"/>
        <end position="80"/>
    </location>
</feature>
<name>A0AAU7CP84_9BACT</name>
<feature type="region of interest" description="Disordered" evidence="1">
    <location>
        <begin position="611"/>
        <end position="639"/>
    </location>
</feature>
<gene>
    <name evidence="3" type="ORF">V5E97_14675</name>
</gene>
<feature type="transmembrane region" description="Helical" evidence="2">
    <location>
        <begin position="389"/>
        <end position="411"/>
    </location>
</feature>
<dbReference type="AlphaFoldDB" id="A0AAU7CP84"/>
<dbReference type="PANTHER" id="PTHR43471">
    <property type="entry name" value="ABC TRANSPORTER PERMEASE"/>
    <property type="match status" value="1"/>
</dbReference>
<accession>A0AAU7CP84</accession>
<keyword evidence="2" id="KW-1133">Transmembrane helix</keyword>
<dbReference type="EMBL" id="CP155447">
    <property type="protein sequence ID" value="XBH07234.1"/>
    <property type="molecule type" value="Genomic_DNA"/>
</dbReference>
<protein>
    <submittedName>
        <fullName evidence="3">ABC transporter permease subunit</fullName>
    </submittedName>
</protein>
<evidence type="ECO:0000256" key="1">
    <source>
        <dbReference type="SAM" id="MobiDB-lite"/>
    </source>
</evidence>